<proteinExistence type="inferred from homology"/>
<reference evidence="3 4" key="2">
    <citation type="submission" date="2018-11" db="EMBL/GenBank/DDBJ databases">
        <authorList>
            <consortium name="Pathogen Informatics"/>
        </authorList>
    </citation>
    <scope>NUCLEOTIDE SEQUENCE [LARGE SCALE GENOMIC DNA]</scope>
</reference>
<dbReference type="Pfam" id="PF01501">
    <property type="entry name" value="Glyco_transf_8"/>
    <property type="match status" value="1"/>
</dbReference>
<dbReference type="InterPro" id="IPR050587">
    <property type="entry name" value="GNT1/Glycosyltrans_8"/>
</dbReference>
<dbReference type="Gene3D" id="3.90.550.10">
    <property type="entry name" value="Spore Coat Polysaccharide Biosynthesis Protein SpsA, Chain A"/>
    <property type="match status" value="1"/>
</dbReference>
<evidence type="ECO:0000313" key="5">
    <source>
        <dbReference type="WBParaSite" id="GPUH_0000481001-mRNA-1"/>
    </source>
</evidence>
<dbReference type="OrthoDB" id="2014201at2759"/>
<dbReference type="WBParaSite" id="GPUH_0000481001-mRNA-1">
    <property type="protein sequence ID" value="GPUH_0000481001-mRNA-1"/>
    <property type="gene ID" value="GPUH_0000481001"/>
</dbReference>
<evidence type="ECO:0000313" key="3">
    <source>
        <dbReference type="EMBL" id="VDK47449.1"/>
    </source>
</evidence>
<dbReference type="GO" id="GO:0008466">
    <property type="term" value="F:glycogenin glucosyltransferase activity"/>
    <property type="evidence" value="ECO:0007669"/>
    <property type="project" value="UniProtKB-EC"/>
</dbReference>
<dbReference type="InterPro" id="IPR002495">
    <property type="entry name" value="Glyco_trans_8"/>
</dbReference>
<evidence type="ECO:0000256" key="1">
    <source>
        <dbReference type="ARBA" id="ARBA00038162"/>
    </source>
</evidence>
<sequence length="139" mass="15830">MFLIFHGDELEATFDEVNVVNVLDSEDTTNLRLIGRPDLGVTFTKIYCWRLTQYTKCVFLDADCLVLQNADELFEHDELSAVADIGWPDCFNSGVFVYQPSEQTYLNILNFAMEIGSFDGARLPVISKFQMHFVCLSVL</sequence>
<name>A0A183D7W2_9BILA</name>
<dbReference type="PANTHER" id="PTHR11183">
    <property type="entry name" value="GLYCOGENIN SUBFAMILY MEMBER"/>
    <property type="match status" value="1"/>
</dbReference>
<dbReference type="Proteomes" id="UP000271098">
    <property type="component" value="Unassembled WGS sequence"/>
</dbReference>
<comment type="similarity">
    <text evidence="1">Belongs to the glycosyltransferase 8 family. Glycogenin subfamily.</text>
</comment>
<keyword evidence="4" id="KW-1185">Reference proteome</keyword>
<dbReference type="AlphaFoldDB" id="A0A183D7W2"/>
<dbReference type="EC" id="2.4.1.186" evidence="2"/>
<organism evidence="5">
    <name type="scientific">Gongylonema pulchrum</name>
    <dbReference type="NCBI Taxonomy" id="637853"/>
    <lineage>
        <taxon>Eukaryota</taxon>
        <taxon>Metazoa</taxon>
        <taxon>Ecdysozoa</taxon>
        <taxon>Nematoda</taxon>
        <taxon>Chromadorea</taxon>
        <taxon>Rhabditida</taxon>
        <taxon>Spirurina</taxon>
        <taxon>Spiruromorpha</taxon>
        <taxon>Spiruroidea</taxon>
        <taxon>Gongylonematidae</taxon>
        <taxon>Gongylonema</taxon>
    </lineage>
</organism>
<dbReference type="EMBL" id="UYRT01009460">
    <property type="protein sequence ID" value="VDK47449.1"/>
    <property type="molecule type" value="Genomic_DNA"/>
</dbReference>
<protein>
    <recommendedName>
        <fullName evidence="2">glycogenin glucosyltransferase</fullName>
        <ecNumber evidence="2">2.4.1.186</ecNumber>
    </recommendedName>
</protein>
<dbReference type="GO" id="GO:0005978">
    <property type="term" value="P:glycogen biosynthetic process"/>
    <property type="evidence" value="ECO:0007669"/>
    <property type="project" value="UniProtKB-ARBA"/>
</dbReference>
<dbReference type="SUPFAM" id="SSF53448">
    <property type="entry name" value="Nucleotide-diphospho-sugar transferases"/>
    <property type="match status" value="1"/>
</dbReference>
<dbReference type="InterPro" id="IPR029044">
    <property type="entry name" value="Nucleotide-diphossugar_trans"/>
</dbReference>
<gene>
    <name evidence="3" type="ORF">GPUH_LOCUS4802</name>
</gene>
<evidence type="ECO:0000313" key="4">
    <source>
        <dbReference type="Proteomes" id="UP000271098"/>
    </source>
</evidence>
<reference evidence="5" key="1">
    <citation type="submission" date="2016-06" db="UniProtKB">
        <authorList>
            <consortium name="WormBaseParasite"/>
        </authorList>
    </citation>
    <scope>IDENTIFICATION</scope>
</reference>
<accession>A0A183D7W2</accession>
<evidence type="ECO:0000256" key="2">
    <source>
        <dbReference type="ARBA" id="ARBA00038934"/>
    </source>
</evidence>